<dbReference type="PROSITE" id="PS01137">
    <property type="entry name" value="TATD_1"/>
    <property type="match status" value="1"/>
</dbReference>
<sequence length="435" mass="44210">MTAPVPLTAVTGATTPDGPADLRIGDGRVTRVDRPASDPPGTVENGGPRAATHPTPGLRETPESVALAAAGRVVLPAFVDAHVHLDKAYLLPAVEDALAAEGAELTADLSDAIATVARLRPHLPAGLVAAGAQRAVDTLSRNGTVAARAMVEIDPATGLGLLDLHRDLADRNADRIGLQLVAFPQRGLEPPGQTGLMAAAMVEGAAVVGGCPYVDTDPAAHLDFVFDLAERTGAPVDLHLDFSDDPSASQIDLVAERTRALGFAGRVAIGHATTLAAMEPAVADKAFAALAGAGIALAVMPATDLYLAGHPRPSSAGFATRSVAPLLRAAELGVRVSITNNNLCNPFAPYGNGSQIQAAWLAGILFRAVGRAERRVLLDAITANPAAVLGLPGHGPAAGARADLVVIEADRVEDVIVQSAPVAAVVKDGALVHGA</sequence>
<name>A0A1G6Z7T8_9ACTN</name>
<dbReference type="EMBL" id="FNAD01000010">
    <property type="protein sequence ID" value="SDD98532.1"/>
    <property type="molecule type" value="Genomic_DNA"/>
</dbReference>
<reference evidence="4" key="1">
    <citation type="submission" date="2016-10" db="EMBL/GenBank/DDBJ databases">
        <authorList>
            <person name="Varghese N."/>
            <person name="Submissions S."/>
        </authorList>
    </citation>
    <scope>NUCLEOTIDE SEQUENCE [LARGE SCALE GENOMIC DNA]</scope>
    <source>
        <strain evidence="4">CGMCC 4.3516</strain>
    </source>
</reference>
<dbReference type="Pfam" id="PF07969">
    <property type="entry name" value="Amidohydro_3"/>
    <property type="match status" value="1"/>
</dbReference>
<keyword evidence="4" id="KW-1185">Reference proteome</keyword>
<feature type="region of interest" description="Disordered" evidence="1">
    <location>
        <begin position="1"/>
        <end position="59"/>
    </location>
</feature>
<dbReference type="Gene3D" id="3.20.20.140">
    <property type="entry name" value="Metal-dependent hydrolases"/>
    <property type="match status" value="1"/>
</dbReference>
<dbReference type="SUPFAM" id="SSF51556">
    <property type="entry name" value="Metallo-dependent hydrolases"/>
    <property type="match status" value="1"/>
</dbReference>
<dbReference type="PANTHER" id="PTHR32027">
    <property type="entry name" value="CYTOSINE DEAMINASE"/>
    <property type="match status" value="1"/>
</dbReference>
<dbReference type="Gene3D" id="2.30.40.10">
    <property type="entry name" value="Urease, subunit C, domain 1"/>
    <property type="match status" value="1"/>
</dbReference>
<dbReference type="InterPro" id="IPR013108">
    <property type="entry name" value="Amidohydro_3"/>
</dbReference>
<evidence type="ECO:0000313" key="4">
    <source>
        <dbReference type="Proteomes" id="UP000198949"/>
    </source>
</evidence>
<accession>A0A1G6Z7T8</accession>
<evidence type="ECO:0000256" key="1">
    <source>
        <dbReference type="SAM" id="MobiDB-lite"/>
    </source>
</evidence>
<feature type="domain" description="Amidohydrolase 3" evidence="2">
    <location>
        <begin position="124"/>
        <end position="433"/>
    </location>
</feature>
<feature type="compositionally biased region" description="Basic and acidic residues" evidence="1">
    <location>
        <begin position="23"/>
        <end position="36"/>
    </location>
</feature>
<protein>
    <submittedName>
        <fullName evidence="3">Cytosine deaminase</fullName>
    </submittedName>
</protein>
<organism evidence="3 4">
    <name type="scientific">Glycomyces harbinensis</name>
    <dbReference type="NCBI Taxonomy" id="58114"/>
    <lineage>
        <taxon>Bacteria</taxon>
        <taxon>Bacillati</taxon>
        <taxon>Actinomycetota</taxon>
        <taxon>Actinomycetes</taxon>
        <taxon>Glycomycetales</taxon>
        <taxon>Glycomycetaceae</taxon>
        <taxon>Glycomyces</taxon>
    </lineage>
</organism>
<dbReference type="InterPro" id="IPR011059">
    <property type="entry name" value="Metal-dep_hydrolase_composite"/>
</dbReference>
<dbReference type="GO" id="GO:0016814">
    <property type="term" value="F:hydrolase activity, acting on carbon-nitrogen (but not peptide) bonds, in cyclic amidines"/>
    <property type="evidence" value="ECO:0007669"/>
    <property type="project" value="TreeGrafter"/>
</dbReference>
<dbReference type="AlphaFoldDB" id="A0A1G6Z7T8"/>
<dbReference type="InterPro" id="IPR018228">
    <property type="entry name" value="DNase_TatD-rel_CS"/>
</dbReference>
<evidence type="ECO:0000259" key="2">
    <source>
        <dbReference type="Pfam" id="PF07969"/>
    </source>
</evidence>
<dbReference type="InterPro" id="IPR032466">
    <property type="entry name" value="Metal_Hydrolase"/>
</dbReference>
<dbReference type="InterPro" id="IPR052349">
    <property type="entry name" value="Metallo-hydrolase_Enzymes"/>
</dbReference>
<dbReference type="Proteomes" id="UP000198949">
    <property type="component" value="Unassembled WGS sequence"/>
</dbReference>
<dbReference type="RefSeq" id="WP_177154976.1">
    <property type="nucleotide sequence ID" value="NZ_FNAD01000010.1"/>
</dbReference>
<dbReference type="STRING" id="58114.SAMN05216270_11096"/>
<proteinExistence type="predicted"/>
<evidence type="ECO:0000313" key="3">
    <source>
        <dbReference type="EMBL" id="SDD98532.1"/>
    </source>
</evidence>
<dbReference type="PANTHER" id="PTHR32027:SF9">
    <property type="entry name" value="BLL3847 PROTEIN"/>
    <property type="match status" value="1"/>
</dbReference>
<gene>
    <name evidence="3" type="ORF">SAMN05216270_11096</name>
</gene>